<evidence type="ECO:0008006" key="3">
    <source>
        <dbReference type="Google" id="ProtNLM"/>
    </source>
</evidence>
<evidence type="ECO:0000313" key="1">
    <source>
        <dbReference type="EMBL" id="NJB68519.1"/>
    </source>
</evidence>
<accession>A0A846QV45</accession>
<protein>
    <recommendedName>
        <fullName evidence="3">Holin of 3TMs, for gene-transfer release</fullName>
    </recommendedName>
</protein>
<dbReference type="AlphaFoldDB" id="A0A846QV45"/>
<dbReference type="Proteomes" id="UP000580856">
    <property type="component" value="Unassembled WGS sequence"/>
</dbReference>
<sequence>MADWKDVGRFIAGAAPILGGALGGPMGAVAGAAGQLVASFLGVEPEPDAVLAATADPQTLLRLRELEDRQRERLLDWRTRQLDAEERQEAERTRRHQADMASDSVLAKNVRPLCLLVFTAAIVGGTFMSEVPMEKLGALTDLGYGIYGYYFIGRSAFDKGAVRMNWGKR</sequence>
<keyword evidence="2" id="KW-1185">Reference proteome</keyword>
<dbReference type="EMBL" id="JAATJA010000002">
    <property type="protein sequence ID" value="NJB68519.1"/>
    <property type="molecule type" value="Genomic_DNA"/>
</dbReference>
<comment type="caution">
    <text evidence="1">The sequence shown here is derived from an EMBL/GenBank/DDBJ whole genome shotgun (WGS) entry which is preliminary data.</text>
</comment>
<gene>
    <name evidence="1" type="ORF">GGQ74_002192</name>
</gene>
<name>A0A846QV45_9BACT</name>
<organism evidence="1 2">
    <name type="scientific">Desulfobaculum xiamenense</name>
    <dbReference type="NCBI Taxonomy" id="995050"/>
    <lineage>
        <taxon>Bacteria</taxon>
        <taxon>Pseudomonadati</taxon>
        <taxon>Thermodesulfobacteriota</taxon>
        <taxon>Desulfovibrionia</taxon>
        <taxon>Desulfovibrionales</taxon>
        <taxon>Desulfovibrionaceae</taxon>
        <taxon>Desulfobaculum</taxon>
    </lineage>
</organism>
<evidence type="ECO:0000313" key="2">
    <source>
        <dbReference type="Proteomes" id="UP000580856"/>
    </source>
</evidence>
<dbReference type="RefSeq" id="WP_209280158.1">
    <property type="nucleotide sequence ID" value="NZ_JAATJA010000002.1"/>
</dbReference>
<proteinExistence type="predicted"/>
<reference evidence="1 2" key="1">
    <citation type="submission" date="2020-03" db="EMBL/GenBank/DDBJ databases">
        <title>Genomic Encyclopedia of Type Strains, Phase IV (KMG-IV): sequencing the most valuable type-strain genomes for metagenomic binning, comparative biology and taxonomic classification.</title>
        <authorList>
            <person name="Goeker M."/>
        </authorList>
    </citation>
    <scope>NUCLEOTIDE SEQUENCE [LARGE SCALE GENOMIC DNA]</scope>
    <source>
        <strain evidence="1 2">DSM 24233</strain>
    </source>
</reference>